<reference evidence="16 17" key="1">
    <citation type="submission" date="2020-01" db="EMBL/GenBank/DDBJ databases">
        <title>Complete genome of Aeromonas media MC64.</title>
        <authorList>
            <person name="Cao G."/>
            <person name="Fu J."/>
            <person name="Zhong C."/>
        </authorList>
    </citation>
    <scope>NUCLEOTIDE SEQUENCE [LARGE SCALE GENOMIC DNA]</scope>
    <source>
        <strain evidence="16 17">MC64</strain>
        <plasmid evidence="17">pmc64a</plasmid>
    </source>
</reference>
<keyword evidence="16" id="KW-0614">Plasmid</keyword>
<evidence type="ECO:0000256" key="3">
    <source>
        <dbReference type="ARBA" id="ARBA00022448"/>
    </source>
</evidence>
<evidence type="ECO:0000313" key="16">
    <source>
        <dbReference type="EMBL" id="QHQ53620.1"/>
    </source>
</evidence>
<dbReference type="RefSeq" id="WP_161507948.1">
    <property type="nucleotide sequence ID" value="NZ_CAWPID010000002.1"/>
</dbReference>
<evidence type="ECO:0000256" key="13">
    <source>
        <dbReference type="ARBA" id="ARBA00023284"/>
    </source>
</evidence>
<evidence type="ECO:0000256" key="1">
    <source>
        <dbReference type="ARBA" id="ARBA00004429"/>
    </source>
</evidence>
<evidence type="ECO:0000313" key="17">
    <source>
        <dbReference type="Proteomes" id="UP000463871"/>
    </source>
</evidence>
<feature type="disulfide bond" description="Redox-active" evidence="14">
    <location>
        <begin position="41"/>
        <end position="44"/>
    </location>
</feature>
<dbReference type="InterPro" id="IPR023380">
    <property type="entry name" value="DsbB-like_sf"/>
</dbReference>
<dbReference type="SUPFAM" id="SSF158442">
    <property type="entry name" value="DsbB-like"/>
    <property type="match status" value="1"/>
</dbReference>
<keyword evidence="11 14" id="KW-1015">Disulfide bond</keyword>
<evidence type="ECO:0000256" key="4">
    <source>
        <dbReference type="ARBA" id="ARBA00022475"/>
    </source>
</evidence>
<feature type="transmembrane region" description="Helical" evidence="15">
    <location>
        <begin position="70"/>
        <end position="90"/>
    </location>
</feature>
<feature type="disulfide bond" description="Redox-active" evidence="14">
    <location>
        <begin position="105"/>
        <end position="131"/>
    </location>
</feature>
<evidence type="ECO:0000256" key="8">
    <source>
        <dbReference type="ARBA" id="ARBA00022989"/>
    </source>
</evidence>
<evidence type="ECO:0000256" key="10">
    <source>
        <dbReference type="ARBA" id="ARBA00023136"/>
    </source>
</evidence>
<proteinExistence type="inferred from homology"/>
<comment type="function">
    <text evidence="14">Required for disulfide bond formation in some periplasmic proteins. Acts by oxidizing the DsbA protein.</text>
</comment>
<feature type="topological domain" description="Periplasmic" evidence="14">
    <location>
        <begin position="91"/>
        <end position="145"/>
    </location>
</feature>
<keyword evidence="3 14" id="KW-0813">Transport</keyword>
<evidence type="ECO:0000256" key="2">
    <source>
        <dbReference type="ARBA" id="ARBA00008823"/>
    </source>
</evidence>
<accession>A0AAE6SPN3</accession>
<dbReference type="Pfam" id="PF02600">
    <property type="entry name" value="DsbB"/>
    <property type="match status" value="1"/>
</dbReference>
<protein>
    <recommendedName>
        <fullName evidence="14">Disulfide bond formation protein B</fullName>
    </recommendedName>
    <alternativeName>
        <fullName evidence="14">Disulfide oxidoreductase</fullName>
    </alternativeName>
</protein>
<dbReference type="EMBL" id="CP047963">
    <property type="protein sequence ID" value="QHQ53620.1"/>
    <property type="molecule type" value="Genomic_DNA"/>
</dbReference>
<feature type="topological domain" description="Cytoplasmic" evidence="14">
    <location>
        <begin position="165"/>
        <end position="177"/>
    </location>
</feature>
<dbReference type="Gene3D" id="1.20.1550.10">
    <property type="entry name" value="DsbB-like"/>
    <property type="match status" value="1"/>
</dbReference>
<keyword evidence="12 14" id="KW-0143">Chaperone</keyword>
<evidence type="ECO:0000256" key="6">
    <source>
        <dbReference type="ARBA" id="ARBA00022692"/>
    </source>
</evidence>
<keyword evidence="4 14" id="KW-1003">Cell membrane</keyword>
<feature type="transmembrane region" description="Helical" evidence="15">
    <location>
        <begin position="12"/>
        <end position="33"/>
    </location>
</feature>
<dbReference type="PANTHER" id="PTHR36570:SF2">
    <property type="entry name" value="DISULFIDE BOND FORMATION PROTEIN B"/>
    <property type="match status" value="1"/>
</dbReference>
<evidence type="ECO:0000256" key="14">
    <source>
        <dbReference type="HAMAP-Rule" id="MF_00286"/>
    </source>
</evidence>
<evidence type="ECO:0000256" key="11">
    <source>
        <dbReference type="ARBA" id="ARBA00023157"/>
    </source>
</evidence>
<sequence>MIAYLQGITQQRWSWVLLLVSALFLELCAMLFQHGLGLFPCVMCVYERIATMGLMAAALVALIDPKRALFRWLGILIWGYSAIRGLQLALKHVDYLLNPSPFNTCSVLPDFPSWLPLDTWAPWFFAAYADCAERQWSLLGWELPQWLVPIFALYLVIWLVIFIANLAQKGRFGTCGE</sequence>
<evidence type="ECO:0000256" key="9">
    <source>
        <dbReference type="ARBA" id="ARBA00023002"/>
    </source>
</evidence>
<dbReference type="GO" id="GO:0009055">
    <property type="term" value="F:electron transfer activity"/>
    <property type="evidence" value="ECO:0007669"/>
    <property type="project" value="UniProtKB-UniRule"/>
</dbReference>
<feature type="transmembrane region" description="Helical" evidence="15">
    <location>
        <begin position="45"/>
        <end position="63"/>
    </location>
</feature>
<dbReference type="PANTHER" id="PTHR36570">
    <property type="entry name" value="DISULFIDE BOND FORMATION PROTEIN B"/>
    <property type="match status" value="1"/>
</dbReference>
<evidence type="ECO:0000256" key="12">
    <source>
        <dbReference type="ARBA" id="ARBA00023186"/>
    </source>
</evidence>
<gene>
    <name evidence="14 16" type="primary">dsbB</name>
    <name evidence="16" type="ORF">GWI30_22515</name>
</gene>
<feature type="transmembrane region" description="Helical" evidence="15">
    <location>
        <begin position="146"/>
        <end position="167"/>
    </location>
</feature>
<dbReference type="Proteomes" id="UP000463871">
    <property type="component" value="Plasmid pMC64A"/>
</dbReference>
<evidence type="ECO:0000256" key="7">
    <source>
        <dbReference type="ARBA" id="ARBA00022982"/>
    </source>
</evidence>
<evidence type="ECO:0000256" key="15">
    <source>
        <dbReference type="SAM" id="Phobius"/>
    </source>
</evidence>
<comment type="subcellular location">
    <subcellularLocation>
        <location evidence="1">Cell inner membrane</location>
        <topology evidence="1">Multi-pass membrane protein</topology>
    </subcellularLocation>
    <subcellularLocation>
        <location evidence="14">Cell membrane</location>
        <topology evidence="14">Multi-pass membrane protein</topology>
    </subcellularLocation>
</comment>
<dbReference type="HAMAP" id="MF_00286">
    <property type="entry name" value="DsbB"/>
    <property type="match status" value="1"/>
</dbReference>
<keyword evidence="8 14" id="KW-1133">Transmembrane helix</keyword>
<dbReference type="NCBIfam" id="NF002485">
    <property type="entry name" value="PRK01749.1"/>
    <property type="match status" value="1"/>
</dbReference>
<keyword evidence="6 14" id="KW-0812">Transmembrane</keyword>
<comment type="similarity">
    <text evidence="2 14">Belongs to the DsbB family.</text>
</comment>
<dbReference type="GO" id="GO:0006457">
    <property type="term" value="P:protein folding"/>
    <property type="evidence" value="ECO:0007669"/>
    <property type="project" value="InterPro"/>
</dbReference>
<organism evidence="16 17">
    <name type="scientific">Aeromonas media</name>
    <dbReference type="NCBI Taxonomy" id="651"/>
    <lineage>
        <taxon>Bacteria</taxon>
        <taxon>Pseudomonadati</taxon>
        <taxon>Pseudomonadota</taxon>
        <taxon>Gammaproteobacteria</taxon>
        <taxon>Aeromonadales</taxon>
        <taxon>Aeromonadaceae</taxon>
        <taxon>Aeromonas</taxon>
    </lineage>
</organism>
<evidence type="ECO:0000256" key="5">
    <source>
        <dbReference type="ARBA" id="ARBA00022519"/>
    </source>
</evidence>
<keyword evidence="9 14" id="KW-0560">Oxidoreductase</keyword>
<keyword evidence="7 14" id="KW-0249">Electron transport</keyword>
<dbReference type="InterPro" id="IPR050183">
    <property type="entry name" value="DsbB"/>
</dbReference>
<dbReference type="AlphaFoldDB" id="A0AAE6SPN3"/>
<comment type="caution">
    <text evidence="14">Lacks conserved residue(s) required for the propagation of feature annotation.</text>
</comment>
<dbReference type="GO" id="GO:0015035">
    <property type="term" value="F:protein-disulfide reductase activity"/>
    <property type="evidence" value="ECO:0007669"/>
    <property type="project" value="UniProtKB-UniRule"/>
</dbReference>
<keyword evidence="5" id="KW-0997">Cell inner membrane</keyword>
<name>A0AAE6SPN3_AERME</name>
<dbReference type="GO" id="GO:0005886">
    <property type="term" value="C:plasma membrane"/>
    <property type="evidence" value="ECO:0007669"/>
    <property type="project" value="UniProtKB-SubCell"/>
</dbReference>
<feature type="topological domain" description="Periplasmic" evidence="14">
    <location>
        <begin position="32"/>
        <end position="49"/>
    </location>
</feature>
<feature type="topological domain" description="Cytoplasmic" evidence="14">
    <location>
        <begin position="1"/>
        <end position="14"/>
    </location>
</feature>
<dbReference type="InterPro" id="IPR003752">
    <property type="entry name" value="DiS_bond_form_DsbB/BdbC"/>
</dbReference>
<dbReference type="InterPro" id="IPR022920">
    <property type="entry name" value="Disulphide_bond_form_DsbB"/>
</dbReference>
<keyword evidence="10 14" id="KW-0472">Membrane</keyword>
<geneLocation type="plasmid" evidence="17">
    <name>pmc64a</name>
</geneLocation>
<keyword evidence="13 14" id="KW-0676">Redox-active center</keyword>